<dbReference type="Gene3D" id="3.40.50.12370">
    <property type="match status" value="1"/>
</dbReference>
<evidence type="ECO:0000259" key="2">
    <source>
        <dbReference type="Pfam" id="PF00582"/>
    </source>
</evidence>
<organism evidence="3 4">
    <name type="scientific">Novilysobacter selenitireducens</name>
    <dbReference type="NCBI Taxonomy" id="2872639"/>
    <lineage>
        <taxon>Bacteria</taxon>
        <taxon>Pseudomonadati</taxon>
        <taxon>Pseudomonadota</taxon>
        <taxon>Gammaproteobacteria</taxon>
        <taxon>Lysobacterales</taxon>
        <taxon>Lysobacteraceae</taxon>
        <taxon>Novilysobacter</taxon>
    </lineage>
</organism>
<gene>
    <name evidence="3" type="ORF">K6753_07030</name>
</gene>
<feature type="domain" description="UspA" evidence="2">
    <location>
        <begin position="11"/>
        <end position="156"/>
    </location>
</feature>
<comment type="caution">
    <text evidence="3">The sequence shown here is derived from an EMBL/GenBank/DDBJ whole genome shotgun (WGS) entry which is preliminary data.</text>
</comment>
<sequence length="290" mass="30721">MQAPPTGCAAMFKDLLVPLSGNPADADAIRAALDMAAHFDAHLALLEIVALPLPAASPWGLSPDVAMDGLYCRLRAQAEVNAEKRRRELADSGVPHEVRVVESLFTDSAHMAAHCAQYADLSVVAGAVDSTAEGARLHDLIAALLAHSGRPVLVVPPRNRSPRPPRNVLLAWRPSSGTTRALHDALPLLVQAERLDVVIVDPTGGERGDGPQPGGDIATHLARHGVRANVVVRESKGRDVSPLLLEHASAMPAHLIVAGGYGHSRLREWAVGGVTRELLFGSPVPVFFSH</sequence>
<evidence type="ECO:0000256" key="1">
    <source>
        <dbReference type="ARBA" id="ARBA00008791"/>
    </source>
</evidence>
<protein>
    <submittedName>
        <fullName evidence="3">Universal stress protein</fullName>
    </submittedName>
</protein>
<dbReference type="RefSeq" id="WP_223675648.1">
    <property type="nucleotide sequence ID" value="NZ_JAINZW010000002.1"/>
</dbReference>
<dbReference type="EMBL" id="JAINZW010000002">
    <property type="protein sequence ID" value="MBZ4039284.1"/>
    <property type="molecule type" value="Genomic_DNA"/>
</dbReference>
<evidence type="ECO:0000313" key="3">
    <source>
        <dbReference type="EMBL" id="MBZ4039284.1"/>
    </source>
</evidence>
<accession>A0ABS7T5Z7</accession>
<keyword evidence="4" id="KW-1185">Reference proteome</keyword>
<reference evidence="3 4" key="1">
    <citation type="submission" date="2021-09" db="EMBL/GenBank/DDBJ databases">
        <title>Lysobacter sp. 13A isolated from the river sediment.</title>
        <authorList>
            <person name="Liu H."/>
            <person name="Li S."/>
            <person name="Mao S."/>
        </authorList>
    </citation>
    <scope>NUCLEOTIDE SEQUENCE [LARGE SCALE GENOMIC DNA]</scope>
    <source>
        <strain evidence="3 4">13A</strain>
    </source>
</reference>
<proteinExistence type="inferred from homology"/>
<dbReference type="Proteomes" id="UP001430954">
    <property type="component" value="Unassembled WGS sequence"/>
</dbReference>
<dbReference type="PANTHER" id="PTHR46268">
    <property type="entry name" value="STRESS RESPONSE PROTEIN NHAX"/>
    <property type="match status" value="1"/>
</dbReference>
<comment type="similarity">
    <text evidence="1">Belongs to the universal stress protein A family.</text>
</comment>
<dbReference type="CDD" id="cd00293">
    <property type="entry name" value="USP-like"/>
    <property type="match status" value="1"/>
</dbReference>
<dbReference type="InterPro" id="IPR006016">
    <property type="entry name" value="UspA"/>
</dbReference>
<evidence type="ECO:0000313" key="4">
    <source>
        <dbReference type="Proteomes" id="UP001430954"/>
    </source>
</evidence>
<dbReference type="SUPFAM" id="SSF52402">
    <property type="entry name" value="Adenine nucleotide alpha hydrolases-like"/>
    <property type="match status" value="2"/>
</dbReference>
<name>A0ABS7T5Z7_9GAMM</name>
<dbReference type="Pfam" id="PF00582">
    <property type="entry name" value="Usp"/>
    <property type="match status" value="1"/>
</dbReference>
<dbReference type="PANTHER" id="PTHR46268:SF15">
    <property type="entry name" value="UNIVERSAL STRESS PROTEIN HP_0031"/>
    <property type="match status" value="1"/>
</dbReference>